<gene>
    <name evidence="2" type="ORF">CAMP_LOCUS13942</name>
</gene>
<accession>A0A9P1IU82</accession>
<organism evidence="2 3">
    <name type="scientific">Caenorhabditis angaria</name>
    <dbReference type="NCBI Taxonomy" id="860376"/>
    <lineage>
        <taxon>Eukaryota</taxon>
        <taxon>Metazoa</taxon>
        <taxon>Ecdysozoa</taxon>
        <taxon>Nematoda</taxon>
        <taxon>Chromadorea</taxon>
        <taxon>Rhabditida</taxon>
        <taxon>Rhabditina</taxon>
        <taxon>Rhabditomorpha</taxon>
        <taxon>Rhabditoidea</taxon>
        <taxon>Rhabditidae</taxon>
        <taxon>Peloderinae</taxon>
        <taxon>Caenorhabditis</taxon>
    </lineage>
</organism>
<keyword evidence="1" id="KW-0732">Signal</keyword>
<dbReference type="Proteomes" id="UP001152747">
    <property type="component" value="Unassembled WGS sequence"/>
</dbReference>
<feature type="signal peptide" evidence="1">
    <location>
        <begin position="1"/>
        <end position="19"/>
    </location>
</feature>
<dbReference type="AlphaFoldDB" id="A0A9P1IU82"/>
<evidence type="ECO:0000313" key="2">
    <source>
        <dbReference type="EMBL" id="CAI5451305.1"/>
    </source>
</evidence>
<name>A0A9P1IU82_9PELO</name>
<sequence>MKLFVISVLIILVFSVSESSCDSSAQLKKLLKTAINDSGMADSLTAAKQYLDKHSNDIIGAINVALRVGRIFSDTNRTKEFLVEKLDDFIKFTDDID</sequence>
<evidence type="ECO:0000256" key="1">
    <source>
        <dbReference type="SAM" id="SignalP"/>
    </source>
</evidence>
<feature type="chain" id="PRO_5040466548" description="Domain of unknown function WSN domain-containing protein" evidence="1">
    <location>
        <begin position="20"/>
        <end position="97"/>
    </location>
</feature>
<proteinExistence type="predicted"/>
<evidence type="ECO:0000313" key="3">
    <source>
        <dbReference type="Proteomes" id="UP001152747"/>
    </source>
</evidence>
<evidence type="ECO:0008006" key="4">
    <source>
        <dbReference type="Google" id="ProtNLM"/>
    </source>
</evidence>
<protein>
    <recommendedName>
        <fullName evidence="4">Domain of unknown function WSN domain-containing protein</fullName>
    </recommendedName>
</protein>
<comment type="caution">
    <text evidence="2">The sequence shown here is derived from an EMBL/GenBank/DDBJ whole genome shotgun (WGS) entry which is preliminary data.</text>
</comment>
<dbReference type="EMBL" id="CANHGI010000005">
    <property type="protein sequence ID" value="CAI5451305.1"/>
    <property type="molecule type" value="Genomic_DNA"/>
</dbReference>
<reference evidence="2" key="1">
    <citation type="submission" date="2022-11" db="EMBL/GenBank/DDBJ databases">
        <authorList>
            <person name="Kikuchi T."/>
        </authorList>
    </citation>
    <scope>NUCLEOTIDE SEQUENCE</scope>
    <source>
        <strain evidence="2">PS1010</strain>
    </source>
</reference>
<keyword evidence="3" id="KW-1185">Reference proteome</keyword>